<feature type="region of interest" description="Disordered" evidence="1">
    <location>
        <begin position="562"/>
        <end position="584"/>
    </location>
</feature>
<evidence type="ECO:0000313" key="2">
    <source>
        <dbReference type="EMBL" id="AGP37551.1"/>
    </source>
</evidence>
<dbReference type="eggNOG" id="COG0778">
    <property type="taxonomic scope" value="Bacteria"/>
</dbReference>
<dbReference type="InterPro" id="IPR000415">
    <property type="entry name" value="Nitroreductase-like"/>
</dbReference>
<evidence type="ECO:0000256" key="1">
    <source>
        <dbReference type="SAM" id="MobiDB-lite"/>
    </source>
</evidence>
<dbReference type="RefSeq" id="WP_020737018.1">
    <property type="nucleotide sequence ID" value="NC_021658.1"/>
</dbReference>
<dbReference type="Proteomes" id="UP000014803">
    <property type="component" value="Chromosome"/>
</dbReference>
<dbReference type="STRING" id="1254432.SCE1572_25490"/>
<dbReference type="CDD" id="cd02142">
    <property type="entry name" value="McbC_SagB-like_oxidoreductase"/>
    <property type="match status" value="1"/>
</dbReference>
<dbReference type="Gene3D" id="3.40.109.10">
    <property type="entry name" value="NADH Oxidase"/>
    <property type="match status" value="2"/>
</dbReference>
<dbReference type="PANTHER" id="PTHR42741:SF3">
    <property type="entry name" value="NITROREDUCTASE FAMILY PROTEIN"/>
    <property type="match status" value="1"/>
</dbReference>
<evidence type="ECO:0000313" key="3">
    <source>
        <dbReference type="Proteomes" id="UP000014803"/>
    </source>
</evidence>
<protein>
    <recommendedName>
        <fullName evidence="4">Nitroreductase domain-containing protein</fullName>
    </recommendedName>
</protein>
<accession>S4XYZ5</accession>
<dbReference type="SUPFAM" id="SSF55469">
    <property type="entry name" value="FMN-dependent nitroreductase-like"/>
    <property type="match status" value="2"/>
</dbReference>
<proteinExistence type="predicted"/>
<gene>
    <name evidence="2" type="ORF">SCE1572_25490</name>
</gene>
<reference evidence="2 3" key="1">
    <citation type="journal article" date="2013" name="Sci. Rep.">
        <title>Extraordinary expansion of a Sorangium cellulosum genome from an alkaline milieu.</title>
        <authorList>
            <person name="Han K."/>
            <person name="Li Z.F."/>
            <person name="Peng R."/>
            <person name="Zhu L.P."/>
            <person name="Zhou T."/>
            <person name="Wang L.G."/>
            <person name="Li S.G."/>
            <person name="Zhang X.B."/>
            <person name="Hu W."/>
            <person name="Wu Z.H."/>
            <person name="Qin N."/>
            <person name="Li Y.Z."/>
        </authorList>
    </citation>
    <scope>NUCLEOTIDE SEQUENCE [LARGE SCALE GENOMIC DNA]</scope>
    <source>
        <strain evidence="2 3">So0157-2</strain>
    </source>
</reference>
<dbReference type="EMBL" id="CP003969">
    <property type="protein sequence ID" value="AGP37551.1"/>
    <property type="molecule type" value="Genomic_DNA"/>
</dbReference>
<dbReference type="HOGENOM" id="CLU_016148_0_0_7"/>
<dbReference type="PANTHER" id="PTHR42741">
    <property type="entry name" value="NITROREDUCTASE FAMILY PROTEIN"/>
    <property type="match status" value="1"/>
</dbReference>
<dbReference type="GO" id="GO:0016491">
    <property type="term" value="F:oxidoreductase activity"/>
    <property type="evidence" value="ECO:0007669"/>
    <property type="project" value="InterPro"/>
</dbReference>
<sequence length="584" mass="62084">MSTSPVERALAYHTRTKHHLRRYARGPGAMDWSTQPDPFRTFEGAPVVPLPLRAGGLAAAYRDLHRPGAIPAAAVELDSIAALFELSLGLSAWKEYRGSRWALRCNPSSGNLHPTEGYLLSAGAPGLPAGLYHYVSRDHALERRCALGAGPARALAGLLPAGGFLVGLSSVHWREAWKYGERAFRYCQHDAGHAIAAVRYAAAALGWSAALLGDLGDGELSALLGLDRAADFAGVAAADREHPDAALLVVPAAPLGREAALAAARAAAARAAELTRLTGEGAWAGRANALSPSHVDWEVIEDVAGATWKAHAEEPDALLESGLPPLSDHGGGGALASEILRTRRSATAYDGRTSIGAEAFYAMLDHLLPRPGVPPWDALPWAPLVHAVVFVHRVRGLDPGLYALERSEAAHERLKAALAHPFAWEKPRGCPDHLRLYRLSGADLRSAAQIVSCHQEIAADGAFSLGMVADLGATLRERGAPWYRRLFWEAGVLGHALYLEAEAARDSGGRVRATGIGCYFDDVFHELCGIAGDDVQSLYHFTVGGPVEDTRLMTLAPYEHLERARPAAPPPPARGPRGGGPEAP</sequence>
<dbReference type="PATRIC" id="fig|1254432.3.peg.5773"/>
<evidence type="ECO:0008006" key="4">
    <source>
        <dbReference type="Google" id="ProtNLM"/>
    </source>
</evidence>
<dbReference type="KEGG" id="scu:SCE1572_25490"/>
<name>S4XYZ5_SORCE</name>
<organism evidence="2 3">
    <name type="scientific">Sorangium cellulosum So0157-2</name>
    <dbReference type="NCBI Taxonomy" id="1254432"/>
    <lineage>
        <taxon>Bacteria</taxon>
        <taxon>Pseudomonadati</taxon>
        <taxon>Myxococcota</taxon>
        <taxon>Polyangia</taxon>
        <taxon>Polyangiales</taxon>
        <taxon>Polyangiaceae</taxon>
        <taxon>Sorangium</taxon>
    </lineage>
</organism>
<dbReference type="AlphaFoldDB" id="S4XYZ5"/>